<sequence>MPYDGSCGLRRIELFTPEPERVVDFYAAVLGWSVIADPDGSFTGWVGDRLAVAVHAGGSPCWRVVFGGPVARSLRDASDVDAAVDDGRVLHGPWAPEPRGGEPCWAELMCSSADDSYWSGQLGWEVRPESAEFSLYESSRRGDRRAVAGRLCTVEPPVSGWMVYFAVDSVSEACASVAELGGTVLMPPTAVPTGLVASIADPAGGVCALLDSPSGWGGAWSS</sequence>
<dbReference type="InterPro" id="IPR029068">
    <property type="entry name" value="Glyas_Bleomycin-R_OHBP_Dase"/>
</dbReference>
<dbReference type="PANTHER" id="PTHR33993:SF14">
    <property type="entry name" value="GB|AAF24581.1"/>
    <property type="match status" value="1"/>
</dbReference>
<protein>
    <recommendedName>
        <fullName evidence="1">Glyoxalase/fosfomycin resistance/dioxygenase domain-containing protein</fullName>
    </recommendedName>
</protein>
<dbReference type="Pfam" id="PF00903">
    <property type="entry name" value="Glyoxalase"/>
    <property type="match status" value="1"/>
</dbReference>
<dbReference type="RefSeq" id="WP_146356097.1">
    <property type="nucleotide sequence ID" value="NZ_VOBR01000020.1"/>
</dbReference>
<comment type="caution">
    <text evidence="2">The sequence shown here is derived from an EMBL/GenBank/DDBJ whole genome shotgun (WGS) entry which is preliminary data.</text>
</comment>
<dbReference type="PANTHER" id="PTHR33993">
    <property type="entry name" value="GLYOXALASE-RELATED"/>
    <property type="match status" value="1"/>
</dbReference>
<dbReference type="Gene3D" id="3.10.180.10">
    <property type="entry name" value="2,3-Dihydroxybiphenyl 1,2-Dioxygenase, domain 1"/>
    <property type="match status" value="1"/>
</dbReference>
<dbReference type="AlphaFoldDB" id="A0A563EMK9"/>
<dbReference type="InterPro" id="IPR052164">
    <property type="entry name" value="Anthracycline_SecMetBiosynth"/>
</dbReference>
<organism evidence="2 3">
    <name type="scientific">Lentzea tibetensis</name>
    <dbReference type="NCBI Taxonomy" id="2591470"/>
    <lineage>
        <taxon>Bacteria</taxon>
        <taxon>Bacillati</taxon>
        <taxon>Actinomycetota</taxon>
        <taxon>Actinomycetes</taxon>
        <taxon>Pseudonocardiales</taxon>
        <taxon>Pseudonocardiaceae</taxon>
        <taxon>Lentzea</taxon>
    </lineage>
</organism>
<name>A0A563EMK9_9PSEU</name>
<reference evidence="2 3" key="1">
    <citation type="submission" date="2019-07" db="EMBL/GenBank/DDBJ databases">
        <title>Lentzea xizangensis sp. nov., isolated from Qinghai-Tibetan Plateau Soils.</title>
        <authorList>
            <person name="Huang J."/>
        </authorList>
    </citation>
    <scope>NUCLEOTIDE SEQUENCE [LARGE SCALE GENOMIC DNA]</scope>
    <source>
        <strain evidence="2 3">FXJ1.1311</strain>
    </source>
</reference>
<accession>A0A563EMK9</accession>
<dbReference type="Proteomes" id="UP000316639">
    <property type="component" value="Unassembled WGS sequence"/>
</dbReference>
<evidence type="ECO:0000313" key="3">
    <source>
        <dbReference type="Proteomes" id="UP000316639"/>
    </source>
</evidence>
<evidence type="ECO:0000259" key="1">
    <source>
        <dbReference type="Pfam" id="PF00903"/>
    </source>
</evidence>
<keyword evidence="3" id="KW-1185">Reference proteome</keyword>
<evidence type="ECO:0000313" key="2">
    <source>
        <dbReference type="EMBL" id="TWP48407.1"/>
    </source>
</evidence>
<dbReference type="SUPFAM" id="SSF54593">
    <property type="entry name" value="Glyoxalase/Bleomycin resistance protein/Dihydroxybiphenyl dioxygenase"/>
    <property type="match status" value="1"/>
</dbReference>
<gene>
    <name evidence="2" type="ORF">FKR81_27810</name>
</gene>
<dbReference type="InterPro" id="IPR004360">
    <property type="entry name" value="Glyas_Fos-R_dOase_dom"/>
</dbReference>
<dbReference type="OrthoDB" id="5175574at2"/>
<proteinExistence type="predicted"/>
<dbReference type="EMBL" id="VOBR01000020">
    <property type="protein sequence ID" value="TWP48407.1"/>
    <property type="molecule type" value="Genomic_DNA"/>
</dbReference>
<feature type="domain" description="Glyoxalase/fosfomycin resistance/dioxygenase" evidence="1">
    <location>
        <begin position="9"/>
        <end position="204"/>
    </location>
</feature>